<keyword evidence="2" id="KW-1185">Reference proteome</keyword>
<dbReference type="AlphaFoldDB" id="A0A9X3FC41"/>
<sequence>MNLNEEQLEELSVMAGLFFEVEDIMINLDIPLHQVEDFEHVLKYEKEDPVYLAYHRGRLKTEVELRTAIKQASLNGSNPAQNTMLEFRNRTL</sequence>
<name>A0A9X3FC41_9BACT</name>
<gene>
    <name evidence="1" type="ORF">OU798_07440</name>
</gene>
<reference evidence="1" key="1">
    <citation type="submission" date="2022-11" db="EMBL/GenBank/DDBJ databases">
        <title>Marilongibacter aestuarii gen. nov., sp. nov., isolated from tidal flat sediment.</title>
        <authorList>
            <person name="Jiayan W."/>
        </authorList>
    </citation>
    <scope>NUCLEOTIDE SEQUENCE</scope>
    <source>
        <strain evidence="1">Z1-6</strain>
    </source>
</reference>
<protein>
    <submittedName>
        <fullName evidence="1">Uncharacterized protein</fullName>
    </submittedName>
</protein>
<evidence type="ECO:0000313" key="1">
    <source>
        <dbReference type="EMBL" id="MCY1720170.1"/>
    </source>
</evidence>
<proteinExistence type="predicted"/>
<organism evidence="1 2">
    <name type="scientific">Draconibacterium aestuarii</name>
    <dbReference type="NCBI Taxonomy" id="2998507"/>
    <lineage>
        <taxon>Bacteria</taxon>
        <taxon>Pseudomonadati</taxon>
        <taxon>Bacteroidota</taxon>
        <taxon>Bacteroidia</taxon>
        <taxon>Marinilabiliales</taxon>
        <taxon>Prolixibacteraceae</taxon>
        <taxon>Draconibacterium</taxon>
    </lineage>
</organism>
<evidence type="ECO:0000313" key="2">
    <source>
        <dbReference type="Proteomes" id="UP001145087"/>
    </source>
</evidence>
<dbReference type="EMBL" id="JAPOHD010000013">
    <property type="protein sequence ID" value="MCY1720170.1"/>
    <property type="molecule type" value="Genomic_DNA"/>
</dbReference>
<comment type="caution">
    <text evidence="1">The sequence shown here is derived from an EMBL/GenBank/DDBJ whole genome shotgun (WGS) entry which is preliminary data.</text>
</comment>
<dbReference type="Proteomes" id="UP001145087">
    <property type="component" value="Unassembled WGS sequence"/>
</dbReference>
<accession>A0A9X3FC41</accession>
<dbReference type="RefSeq" id="WP_343332504.1">
    <property type="nucleotide sequence ID" value="NZ_JAPOHD010000013.1"/>
</dbReference>